<keyword evidence="3" id="KW-1185">Reference proteome</keyword>
<keyword evidence="2" id="KW-0282">Flagellum</keyword>
<dbReference type="InterPro" id="IPR035924">
    <property type="entry name" value="FlaG-like_sf"/>
</dbReference>
<dbReference type="Pfam" id="PF03646">
    <property type="entry name" value="FlaG"/>
    <property type="match status" value="1"/>
</dbReference>
<evidence type="ECO:0000313" key="3">
    <source>
        <dbReference type="Proteomes" id="UP000501602"/>
    </source>
</evidence>
<name>A0A6H1UGB4_9GAMM</name>
<reference evidence="2 3" key="1">
    <citation type="submission" date="2020-04" db="EMBL/GenBank/DDBJ databases">
        <title>Ferrimonas sp. S7 isolated from sea water.</title>
        <authorList>
            <person name="Bae S.S."/>
            <person name="Baek K."/>
        </authorList>
    </citation>
    <scope>NUCLEOTIDE SEQUENCE [LARGE SCALE GENOMIC DNA]</scope>
    <source>
        <strain evidence="2 3">S7</strain>
    </source>
</reference>
<dbReference type="EMBL" id="CP051180">
    <property type="protein sequence ID" value="QIZ77363.1"/>
    <property type="molecule type" value="Genomic_DNA"/>
</dbReference>
<dbReference type="Proteomes" id="UP000501602">
    <property type="component" value="Chromosome"/>
</dbReference>
<dbReference type="PANTHER" id="PTHR37166">
    <property type="entry name" value="PROTEIN FLAG"/>
    <property type="match status" value="1"/>
</dbReference>
<keyword evidence="2" id="KW-0969">Cilium</keyword>
<organism evidence="2 3">
    <name type="scientific">Ferrimonas lipolytica</name>
    <dbReference type="NCBI Taxonomy" id="2724191"/>
    <lineage>
        <taxon>Bacteria</taxon>
        <taxon>Pseudomonadati</taxon>
        <taxon>Pseudomonadota</taxon>
        <taxon>Gammaproteobacteria</taxon>
        <taxon>Alteromonadales</taxon>
        <taxon>Ferrimonadaceae</taxon>
        <taxon>Ferrimonas</taxon>
    </lineage>
</organism>
<gene>
    <name evidence="2" type="ORF">HER31_11020</name>
</gene>
<evidence type="ECO:0000313" key="2">
    <source>
        <dbReference type="EMBL" id="QIZ77363.1"/>
    </source>
</evidence>
<proteinExistence type="predicted"/>
<dbReference type="KEGG" id="fes:HER31_11020"/>
<feature type="region of interest" description="Disordered" evidence="1">
    <location>
        <begin position="16"/>
        <end position="36"/>
    </location>
</feature>
<protein>
    <submittedName>
        <fullName evidence="2">Flagellar protein FlaG</fullName>
    </submittedName>
</protein>
<accession>A0A6H1UGB4</accession>
<dbReference type="RefSeq" id="WP_168660623.1">
    <property type="nucleotide sequence ID" value="NZ_CP051180.1"/>
</dbReference>
<dbReference type="SUPFAM" id="SSF160214">
    <property type="entry name" value="FlaG-like"/>
    <property type="match status" value="1"/>
</dbReference>
<dbReference type="AlphaFoldDB" id="A0A6H1UGB4"/>
<evidence type="ECO:0000256" key="1">
    <source>
        <dbReference type="SAM" id="MobiDB-lite"/>
    </source>
</evidence>
<keyword evidence="2" id="KW-0966">Cell projection</keyword>
<dbReference type="Gene3D" id="3.30.160.170">
    <property type="entry name" value="FlaG-like"/>
    <property type="match status" value="1"/>
</dbReference>
<dbReference type="InterPro" id="IPR005186">
    <property type="entry name" value="FlaG"/>
</dbReference>
<sequence>MNGDITSVIGVNIAEIRGSGNNPPPNKQFATQQQTDADAIESQLAVDKVAANSEAKVQDFEQQQLDKEQLQEMAAALEAFMEQNQRALSFHVDDSTGSDVVVVKDIAADEIIRQIPSEEMLKLAMKMTDLNGLLFNTEV</sequence>
<dbReference type="PANTHER" id="PTHR37166:SF1">
    <property type="entry name" value="PROTEIN FLAG"/>
    <property type="match status" value="1"/>
</dbReference>